<dbReference type="FunFam" id="1.20.1250.20:FF:000023">
    <property type="entry name" value="Solute carrier family 22 member 6"/>
    <property type="match status" value="1"/>
</dbReference>
<keyword evidence="2 6" id="KW-0812">Transmembrane</keyword>
<dbReference type="CTD" id="283238"/>
<evidence type="ECO:0000256" key="1">
    <source>
        <dbReference type="ARBA" id="ARBA00004127"/>
    </source>
</evidence>
<protein>
    <submittedName>
        <fullName evidence="8">Solute carrier family 22 member 24</fullName>
    </submittedName>
</protein>
<evidence type="ECO:0000259" key="7">
    <source>
        <dbReference type="PROSITE" id="PS50850"/>
    </source>
</evidence>
<name>A0A8C4LVS9_EQUAS</name>
<comment type="subcellular location">
    <subcellularLocation>
        <location evidence="1">Endomembrane system</location>
        <topology evidence="1">Multi-pass membrane protein</topology>
    </subcellularLocation>
</comment>
<feature type="transmembrane region" description="Helical" evidence="6">
    <location>
        <begin position="261"/>
        <end position="280"/>
    </location>
</feature>
<feature type="compositionally biased region" description="Basic and acidic residues" evidence="5">
    <location>
        <begin position="531"/>
        <end position="546"/>
    </location>
</feature>
<evidence type="ECO:0000256" key="2">
    <source>
        <dbReference type="ARBA" id="ARBA00022692"/>
    </source>
</evidence>
<feature type="transmembrane region" description="Helical" evidence="6">
    <location>
        <begin position="175"/>
        <end position="196"/>
    </location>
</feature>
<dbReference type="GO" id="GO:0035382">
    <property type="term" value="P:sterol transmembrane transport"/>
    <property type="evidence" value="ECO:0007669"/>
    <property type="project" value="Ensembl"/>
</dbReference>
<feature type="transmembrane region" description="Helical" evidence="6">
    <location>
        <begin position="433"/>
        <end position="455"/>
    </location>
</feature>
<evidence type="ECO:0000313" key="8">
    <source>
        <dbReference type="Ensembl" id="ENSEASP00005016545.2"/>
    </source>
</evidence>
<dbReference type="Gene3D" id="1.20.1250.20">
    <property type="entry name" value="MFS general substrate transporter like domains"/>
    <property type="match status" value="1"/>
</dbReference>
<feature type="region of interest" description="Disordered" evidence="5">
    <location>
        <begin position="524"/>
        <end position="552"/>
    </location>
</feature>
<dbReference type="CDD" id="cd17374">
    <property type="entry name" value="MFS_OAT"/>
    <property type="match status" value="1"/>
</dbReference>
<organism evidence="8 9">
    <name type="scientific">Equus asinus</name>
    <name type="common">Donkey</name>
    <name type="synonym">Equus africanus asinus</name>
    <dbReference type="NCBI Taxonomy" id="9793"/>
    <lineage>
        <taxon>Eukaryota</taxon>
        <taxon>Metazoa</taxon>
        <taxon>Chordata</taxon>
        <taxon>Craniata</taxon>
        <taxon>Vertebrata</taxon>
        <taxon>Euteleostomi</taxon>
        <taxon>Mammalia</taxon>
        <taxon>Eutheria</taxon>
        <taxon>Laurasiatheria</taxon>
        <taxon>Perissodactyla</taxon>
        <taxon>Equidae</taxon>
        <taxon>Equus</taxon>
    </lineage>
</organism>
<dbReference type="GeneID" id="106822080"/>
<feature type="transmembrane region" description="Helical" evidence="6">
    <location>
        <begin position="350"/>
        <end position="372"/>
    </location>
</feature>
<dbReference type="GO" id="GO:0008202">
    <property type="term" value="P:steroid metabolic process"/>
    <property type="evidence" value="ECO:0007669"/>
    <property type="project" value="Ensembl"/>
</dbReference>
<keyword evidence="3 6" id="KW-1133">Transmembrane helix</keyword>
<feature type="transmembrane region" description="Helical" evidence="6">
    <location>
        <begin position="410"/>
        <end position="427"/>
    </location>
</feature>
<dbReference type="AlphaFoldDB" id="A0A8C4LVS9"/>
<dbReference type="Pfam" id="PF07690">
    <property type="entry name" value="MFS_1"/>
    <property type="match status" value="1"/>
</dbReference>
<evidence type="ECO:0000256" key="5">
    <source>
        <dbReference type="SAM" id="MobiDB-lite"/>
    </source>
</evidence>
<feature type="domain" description="Major facilitator superfamily (MFS) profile" evidence="7">
    <location>
        <begin position="66"/>
        <end position="520"/>
    </location>
</feature>
<dbReference type="SUPFAM" id="SSF103473">
    <property type="entry name" value="MFS general substrate transporter"/>
    <property type="match status" value="1"/>
</dbReference>
<reference evidence="8 9" key="1">
    <citation type="journal article" date="2020" name="Nat. Commun.">
        <title>Donkey genomes provide new insights into domestication and selection for coat color.</title>
        <authorList>
            <person name="Wang"/>
            <person name="C."/>
            <person name="Li"/>
            <person name="H."/>
            <person name="Guo"/>
            <person name="Y."/>
            <person name="Huang"/>
            <person name="J."/>
            <person name="Sun"/>
            <person name="Y."/>
            <person name="Min"/>
            <person name="J."/>
            <person name="Wang"/>
            <person name="J."/>
            <person name="Fang"/>
            <person name="X."/>
            <person name="Zhao"/>
            <person name="Z."/>
            <person name="Wang"/>
            <person name="S."/>
            <person name="Zhang"/>
            <person name="Y."/>
            <person name="Liu"/>
            <person name="Q."/>
            <person name="Jiang"/>
            <person name="Q."/>
            <person name="Wang"/>
            <person name="X."/>
            <person name="Guo"/>
            <person name="Y."/>
            <person name="Yang"/>
            <person name="C."/>
            <person name="Wang"/>
            <person name="Y."/>
            <person name="Tian"/>
            <person name="F."/>
            <person name="Zhuang"/>
            <person name="G."/>
            <person name="Fan"/>
            <person name="Y."/>
            <person name="Gao"/>
            <person name="Q."/>
            <person name="Li"/>
            <person name="Y."/>
            <person name="Ju"/>
            <person name="Z."/>
            <person name="Li"/>
            <person name="J."/>
            <person name="Li"/>
            <person name="R."/>
            <person name="Hou"/>
            <person name="M."/>
            <person name="Yang"/>
            <person name="G."/>
            <person name="Liu"/>
            <person name="G."/>
            <person name="Liu"/>
            <person name="W."/>
            <person name="Guo"/>
            <person name="J."/>
            <person name="Pan"/>
            <person name="S."/>
            <person name="Fan"/>
            <person name="G."/>
            <person name="Zhang"/>
            <person name="W."/>
            <person name="Zhang"/>
            <person name="R."/>
            <person name="Yu"/>
            <person name="J."/>
            <person name="Zhang"/>
            <person name="X."/>
            <person name="Yin"/>
            <person name="Q."/>
            <person name="Ji"/>
            <person name="C."/>
            <person name="Jin"/>
            <person name="Y."/>
            <person name="Yue"/>
            <person name="G."/>
            <person name="Liu"/>
            <person name="M."/>
            <person name="Xu"/>
            <person name="J."/>
            <person name="Liu"/>
            <person name="S."/>
            <person name="Jordana"/>
            <person name="J."/>
            <person name="Noce"/>
            <person name="A."/>
            <person name="Amills"/>
            <person name="M."/>
            <person name="Wu"/>
            <person name="D.D."/>
            <person name="Li"/>
            <person name="S."/>
            <person name="Zhou"/>
            <person name="X. and Zhong"/>
            <person name="J."/>
        </authorList>
    </citation>
    <scope>NUCLEOTIDE SEQUENCE [LARGE SCALE GENOMIC DNA]</scope>
</reference>
<feature type="transmembrane region" description="Helical" evidence="6">
    <location>
        <begin position="12"/>
        <end position="32"/>
    </location>
</feature>
<evidence type="ECO:0000256" key="3">
    <source>
        <dbReference type="ARBA" id="ARBA00022989"/>
    </source>
</evidence>
<dbReference type="Proteomes" id="UP000694387">
    <property type="component" value="Chromosome 17"/>
</dbReference>
<dbReference type="PANTHER" id="PTHR24064">
    <property type="entry name" value="SOLUTE CARRIER FAMILY 22 MEMBER"/>
    <property type="match status" value="1"/>
</dbReference>
<reference evidence="8" key="3">
    <citation type="submission" date="2025-09" db="UniProtKB">
        <authorList>
            <consortium name="Ensembl"/>
        </authorList>
    </citation>
    <scope>IDENTIFICATION</scope>
</reference>
<dbReference type="InterPro" id="IPR011701">
    <property type="entry name" value="MFS"/>
</dbReference>
<feature type="transmembrane region" description="Helical" evidence="6">
    <location>
        <begin position="378"/>
        <end position="398"/>
    </location>
</feature>
<sequence>MAFQDLLDQVGSLGRFQILQTAFFCICILIAYPHMLLENFTAAVPGHRCWVHILDNDTVSANGTEILSQDTLLRISIPLDSNLRPEKCRRFTHPQWQFLDLNGTFPNISEPDTEPCVDGWVYDRSSFSSTIVTEWDLVCESQSLISVAQSLFMVAQLLGGLIFGHISDRFGRKIIFRCCLLLFAISGTCAAIAPTFPVYCSLRFLGGICLMNIITNAVSTMSEWTGPKSIALMTGIILNSCNIGQILMGGLGFVIQDWRTLQLTLSIPLFILFLFSRSVLESAQWLIITNQLDEALKELRRAAHINGKKDTGETLTIEFVKSTMKQELDEGQTNVSLFDLLRPPKLRVRIFYLSFVRFAATIPFLGLMLNLQHFGSNIFLFQIIFGAVTFIVRCAVLLTMNHVGRRISQMVSSFLVGIPILVNIFLSQEMQTLRVALATLGIGATTAIFTTHTVHHNELVPTVLRSIAIGLNAMFSRLGATLAPLLMILTVYSPDLPWIIYGVSSILAGLVVLLLPETRNQPLPNTIQDVENNRRDSRKTKQEDISMKVTQF</sequence>
<accession>A0A8C4LVS9</accession>
<dbReference type="OrthoDB" id="2544694at2759"/>
<feature type="transmembrane region" description="Helical" evidence="6">
    <location>
        <begin position="498"/>
        <end position="515"/>
    </location>
</feature>
<evidence type="ECO:0000256" key="4">
    <source>
        <dbReference type="ARBA" id="ARBA00023136"/>
    </source>
</evidence>
<feature type="transmembrane region" description="Helical" evidence="6">
    <location>
        <begin position="144"/>
        <end position="163"/>
    </location>
</feature>
<gene>
    <name evidence="8" type="primary">SLC22A24</name>
</gene>
<dbReference type="GO" id="GO:0012505">
    <property type="term" value="C:endomembrane system"/>
    <property type="evidence" value="ECO:0007669"/>
    <property type="project" value="UniProtKB-SubCell"/>
</dbReference>
<dbReference type="GO" id="GO:0022857">
    <property type="term" value="F:transmembrane transporter activity"/>
    <property type="evidence" value="ECO:0007669"/>
    <property type="project" value="InterPro"/>
</dbReference>
<dbReference type="Ensembl" id="ENSEAST00005017975.2">
    <property type="protein sequence ID" value="ENSEASP00005016545.2"/>
    <property type="gene ID" value="ENSEASG00005011428.2"/>
</dbReference>
<dbReference type="InterPro" id="IPR036259">
    <property type="entry name" value="MFS_trans_sf"/>
</dbReference>
<reference evidence="8" key="2">
    <citation type="submission" date="2025-08" db="UniProtKB">
        <authorList>
            <consortium name="Ensembl"/>
        </authorList>
    </citation>
    <scope>IDENTIFICATION</scope>
</reference>
<dbReference type="PROSITE" id="PS50850">
    <property type="entry name" value="MFS"/>
    <property type="match status" value="1"/>
</dbReference>
<keyword evidence="4 6" id="KW-0472">Membrane</keyword>
<feature type="transmembrane region" description="Helical" evidence="6">
    <location>
        <begin position="467"/>
        <end position="492"/>
    </location>
</feature>
<dbReference type="KEGG" id="eai:106822080"/>
<evidence type="ECO:0000256" key="6">
    <source>
        <dbReference type="SAM" id="Phobius"/>
    </source>
</evidence>
<keyword evidence="9" id="KW-1185">Reference proteome</keyword>
<dbReference type="InterPro" id="IPR020846">
    <property type="entry name" value="MFS_dom"/>
</dbReference>
<proteinExistence type="predicted"/>
<evidence type="ECO:0000313" key="9">
    <source>
        <dbReference type="Proteomes" id="UP000694387"/>
    </source>
</evidence>
<dbReference type="GeneTree" id="ENSGT00940000164763"/>